<organism evidence="3 4">
    <name type="scientific">Nyssa sinensis</name>
    <dbReference type="NCBI Taxonomy" id="561372"/>
    <lineage>
        <taxon>Eukaryota</taxon>
        <taxon>Viridiplantae</taxon>
        <taxon>Streptophyta</taxon>
        <taxon>Embryophyta</taxon>
        <taxon>Tracheophyta</taxon>
        <taxon>Spermatophyta</taxon>
        <taxon>Magnoliopsida</taxon>
        <taxon>eudicotyledons</taxon>
        <taxon>Gunneridae</taxon>
        <taxon>Pentapetalae</taxon>
        <taxon>asterids</taxon>
        <taxon>Cornales</taxon>
        <taxon>Nyssaceae</taxon>
        <taxon>Nyssa</taxon>
    </lineage>
</organism>
<dbReference type="Proteomes" id="UP000325577">
    <property type="component" value="Linkage Group LG2"/>
</dbReference>
<feature type="compositionally biased region" description="Polar residues" evidence="1">
    <location>
        <begin position="22"/>
        <end position="31"/>
    </location>
</feature>
<dbReference type="SMART" id="SM00285">
    <property type="entry name" value="PBD"/>
    <property type="match status" value="1"/>
</dbReference>
<reference evidence="3 4" key="1">
    <citation type="submission" date="2019-09" db="EMBL/GenBank/DDBJ databases">
        <title>A chromosome-level genome assembly of the Chinese tupelo Nyssa sinensis.</title>
        <authorList>
            <person name="Yang X."/>
            <person name="Kang M."/>
            <person name="Yang Y."/>
            <person name="Xiong H."/>
            <person name="Wang M."/>
            <person name="Zhang Z."/>
            <person name="Wang Z."/>
            <person name="Wu H."/>
            <person name="Ma T."/>
            <person name="Liu J."/>
            <person name="Xi Z."/>
        </authorList>
    </citation>
    <scope>NUCLEOTIDE SEQUENCE [LARGE SCALE GENOMIC DNA]</scope>
    <source>
        <strain evidence="3">J267</strain>
        <tissue evidence="3">Leaf</tissue>
    </source>
</reference>
<sequence>MKDRMEKLVVLPFSTGCVSQNSVAVGASQQPKKSKSESNPPVKGRQEKEQSSSGVKMKNSWGFLALPKSNISHGMHRLMRSFKKISELFVYKEETEEMEMEMEIGFPTDVMHVTHIGWDGTTTTNPVKGWENLKAPEILSFPAISLRQFELAMAAQAAGPLGVTTSKFT</sequence>
<dbReference type="InterPro" id="IPR000095">
    <property type="entry name" value="CRIB_dom"/>
</dbReference>
<dbReference type="PANTHER" id="PTHR46931">
    <property type="entry name" value="CRIB DOMAIN-CONTAINING PROTEIN RIC2"/>
    <property type="match status" value="1"/>
</dbReference>
<evidence type="ECO:0000313" key="3">
    <source>
        <dbReference type="EMBL" id="KAA8531375.1"/>
    </source>
</evidence>
<dbReference type="AlphaFoldDB" id="A0A5J5AJY0"/>
<gene>
    <name evidence="3" type="ORF">F0562_006084</name>
</gene>
<dbReference type="EMBL" id="CM018043">
    <property type="protein sequence ID" value="KAA8531375.1"/>
    <property type="molecule type" value="Genomic_DNA"/>
</dbReference>
<name>A0A5J5AJY0_9ASTE</name>
<dbReference type="InterPro" id="IPR044509">
    <property type="entry name" value="RIC2/4"/>
</dbReference>
<dbReference type="CDD" id="cd00132">
    <property type="entry name" value="CRIB"/>
    <property type="match status" value="1"/>
</dbReference>
<keyword evidence="4" id="KW-1185">Reference proteome</keyword>
<evidence type="ECO:0000259" key="2">
    <source>
        <dbReference type="PROSITE" id="PS50108"/>
    </source>
</evidence>
<evidence type="ECO:0000256" key="1">
    <source>
        <dbReference type="SAM" id="MobiDB-lite"/>
    </source>
</evidence>
<evidence type="ECO:0000313" key="4">
    <source>
        <dbReference type="Proteomes" id="UP000325577"/>
    </source>
</evidence>
<feature type="domain" description="CRIB" evidence="2">
    <location>
        <begin position="104"/>
        <end position="117"/>
    </location>
</feature>
<protein>
    <recommendedName>
        <fullName evidence="2">CRIB domain-containing protein</fullName>
    </recommendedName>
</protein>
<feature type="region of interest" description="Disordered" evidence="1">
    <location>
        <begin position="22"/>
        <end position="55"/>
    </location>
</feature>
<proteinExistence type="predicted"/>
<dbReference type="OrthoDB" id="678664at2759"/>
<dbReference type="PANTHER" id="PTHR46931:SF14">
    <property type="entry name" value="CRIB DOMAIN-CONTAINING PROTEIN RIC2"/>
    <property type="match status" value="1"/>
</dbReference>
<dbReference type="Pfam" id="PF00786">
    <property type="entry name" value="PBD"/>
    <property type="match status" value="1"/>
</dbReference>
<accession>A0A5J5AJY0</accession>
<dbReference type="PROSITE" id="PS50108">
    <property type="entry name" value="CRIB"/>
    <property type="match status" value="1"/>
</dbReference>